<name>A0A840UYI1_9BACT</name>
<sequence>MGSQQPFQQGNLAFWQEARELAILSRSLEGWARGADSESLAHAGAAPAVRLAEGFLAQDGAGFLASLRLAKRDALTFLYLLDMKSGELNPDEEALAVAAESLIRGLAMVIRNLHA</sequence>
<accession>A0A840UYI1</accession>
<protein>
    <recommendedName>
        <fullName evidence="3">Four helix bundle protein</fullName>
    </recommendedName>
</protein>
<dbReference type="AlphaFoldDB" id="A0A840UYI1"/>
<dbReference type="EMBL" id="JACHFD010000004">
    <property type="protein sequence ID" value="MBB5350795.1"/>
    <property type="molecule type" value="Genomic_DNA"/>
</dbReference>
<keyword evidence="2" id="KW-1185">Reference proteome</keyword>
<organism evidence="1 2">
    <name type="scientific">Haloferula luteola</name>
    <dbReference type="NCBI Taxonomy" id="595692"/>
    <lineage>
        <taxon>Bacteria</taxon>
        <taxon>Pseudomonadati</taxon>
        <taxon>Verrucomicrobiota</taxon>
        <taxon>Verrucomicrobiia</taxon>
        <taxon>Verrucomicrobiales</taxon>
        <taxon>Verrucomicrobiaceae</taxon>
        <taxon>Haloferula</taxon>
    </lineage>
</organism>
<proteinExistence type="predicted"/>
<evidence type="ECO:0000313" key="1">
    <source>
        <dbReference type="EMBL" id="MBB5350795.1"/>
    </source>
</evidence>
<dbReference type="RefSeq" id="WP_184016394.1">
    <property type="nucleotide sequence ID" value="NZ_JACHFD010000004.1"/>
</dbReference>
<gene>
    <name evidence="1" type="ORF">HNR46_001029</name>
</gene>
<reference evidence="1 2" key="1">
    <citation type="submission" date="2020-08" db="EMBL/GenBank/DDBJ databases">
        <title>Genomic Encyclopedia of Type Strains, Phase IV (KMG-IV): sequencing the most valuable type-strain genomes for metagenomic binning, comparative biology and taxonomic classification.</title>
        <authorList>
            <person name="Goeker M."/>
        </authorList>
    </citation>
    <scope>NUCLEOTIDE SEQUENCE [LARGE SCALE GENOMIC DNA]</scope>
    <source>
        <strain evidence="1 2">YC6886</strain>
    </source>
</reference>
<evidence type="ECO:0000313" key="2">
    <source>
        <dbReference type="Proteomes" id="UP000557717"/>
    </source>
</evidence>
<dbReference type="Proteomes" id="UP000557717">
    <property type="component" value="Unassembled WGS sequence"/>
</dbReference>
<comment type="caution">
    <text evidence="1">The sequence shown here is derived from an EMBL/GenBank/DDBJ whole genome shotgun (WGS) entry which is preliminary data.</text>
</comment>
<evidence type="ECO:0008006" key="3">
    <source>
        <dbReference type="Google" id="ProtNLM"/>
    </source>
</evidence>